<protein>
    <recommendedName>
        <fullName evidence="5">tRNA pseudouridine synthase B</fullName>
        <ecNumber evidence="5">5.4.99.25</ecNumber>
    </recommendedName>
    <alternativeName>
        <fullName evidence="5">tRNA pseudouridine(55) synthase</fullName>
        <shortName evidence="5">Psi55 synthase</shortName>
    </alternativeName>
    <alternativeName>
        <fullName evidence="5">tRNA pseudouridylate synthase</fullName>
    </alternativeName>
    <alternativeName>
        <fullName evidence="5">tRNA-uridine isomerase</fullName>
    </alternativeName>
</protein>
<comment type="caution">
    <text evidence="8">The sequence shown here is derived from an EMBL/GenBank/DDBJ whole genome shotgun (WGS) entry which is preliminary data.</text>
</comment>
<dbReference type="NCBIfam" id="TIGR00431">
    <property type="entry name" value="TruB"/>
    <property type="match status" value="1"/>
</dbReference>
<dbReference type="HAMAP" id="MF_01080">
    <property type="entry name" value="TruB_bact"/>
    <property type="match status" value="1"/>
</dbReference>
<dbReference type="InterPro" id="IPR020103">
    <property type="entry name" value="PsdUridine_synth_cat_dom_sf"/>
</dbReference>
<evidence type="ECO:0000313" key="8">
    <source>
        <dbReference type="EMBL" id="MEK9502195.1"/>
    </source>
</evidence>
<sequence length="295" mass="30812">MTAAGPVGVLAIDKPVGPTSHDVVGMARRGLRTRRVGHTGTLDPFASGLLLLCVGPATRLSSHLTDLEKEYVAEARLGTRTDSHDLDGTVLEVVPDVEVSAASVEAALAALAGEQMQVPPAFSAKKVKGEAAHRRARRGEEVELPPVPVVVHEIECLEVEGLRVSFRVRCSSGTYIRAIARDLGEALGVGAHLTALRRTAVGGFSVDDALGVDALDAVPPSAWITPADAVRRAGLSWFEVGEGASAELAQGRVIPLGELRGSESATTAALEAGRLLALGEVTERGFQPRKVFVGS</sequence>
<dbReference type="CDD" id="cd02573">
    <property type="entry name" value="PseudoU_synth_EcTruB"/>
    <property type="match status" value="1"/>
</dbReference>
<gene>
    <name evidence="5 8" type="primary">truB</name>
    <name evidence="8" type="ORF">WI372_14475</name>
</gene>
<feature type="domain" description="tRNA pseudouridylate synthase B C-terminal" evidence="7">
    <location>
        <begin position="177"/>
        <end position="215"/>
    </location>
</feature>
<reference evidence="8 9" key="1">
    <citation type="submission" date="2024-02" db="EMBL/GenBank/DDBJ databases">
        <title>A novel Gemmatimonadota bacterium.</title>
        <authorList>
            <person name="Du Z.-J."/>
            <person name="Ye Y.-Q."/>
        </authorList>
    </citation>
    <scope>NUCLEOTIDE SEQUENCE [LARGE SCALE GENOMIC DNA]</scope>
    <source>
        <strain evidence="8 9">DH-20</strain>
    </source>
</reference>
<dbReference type="EC" id="5.4.99.25" evidence="5"/>
<dbReference type="GO" id="GO:0160148">
    <property type="term" value="F:tRNA pseudouridine(55) synthase activity"/>
    <property type="evidence" value="ECO:0007669"/>
    <property type="project" value="UniProtKB-EC"/>
</dbReference>
<dbReference type="SUPFAM" id="SSF55120">
    <property type="entry name" value="Pseudouridine synthase"/>
    <property type="match status" value="1"/>
</dbReference>
<evidence type="ECO:0000256" key="4">
    <source>
        <dbReference type="ARBA" id="ARBA00023235"/>
    </source>
</evidence>
<name>A0ABU9EE46_9BACT</name>
<comment type="function">
    <text evidence="5">Responsible for synthesis of pseudouridine from uracil-55 in the psi GC loop of transfer RNAs.</text>
</comment>
<evidence type="ECO:0000256" key="2">
    <source>
        <dbReference type="ARBA" id="ARBA00005642"/>
    </source>
</evidence>
<dbReference type="Proteomes" id="UP001484239">
    <property type="component" value="Unassembled WGS sequence"/>
</dbReference>
<feature type="domain" description="Pseudouridine synthase II N-terminal" evidence="6">
    <location>
        <begin position="28"/>
        <end position="176"/>
    </location>
</feature>
<dbReference type="InterPro" id="IPR002501">
    <property type="entry name" value="PsdUridine_synth_N"/>
</dbReference>
<evidence type="ECO:0000256" key="3">
    <source>
        <dbReference type="ARBA" id="ARBA00022694"/>
    </source>
</evidence>
<evidence type="ECO:0000256" key="1">
    <source>
        <dbReference type="ARBA" id="ARBA00000385"/>
    </source>
</evidence>
<feature type="active site" description="Nucleophile" evidence="5">
    <location>
        <position position="43"/>
    </location>
</feature>
<accession>A0ABU9EE46</accession>
<comment type="similarity">
    <text evidence="2 5">Belongs to the pseudouridine synthase TruB family. Type 1 subfamily.</text>
</comment>
<evidence type="ECO:0000259" key="6">
    <source>
        <dbReference type="Pfam" id="PF01509"/>
    </source>
</evidence>
<dbReference type="PANTHER" id="PTHR13767:SF2">
    <property type="entry name" value="PSEUDOURIDYLATE SYNTHASE TRUB1"/>
    <property type="match status" value="1"/>
</dbReference>
<evidence type="ECO:0000313" key="9">
    <source>
        <dbReference type="Proteomes" id="UP001484239"/>
    </source>
</evidence>
<dbReference type="Pfam" id="PF01509">
    <property type="entry name" value="TruB_N"/>
    <property type="match status" value="1"/>
</dbReference>
<dbReference type="InterPro" id="IPR014780">
    <property type="entry name" value="tRNA_psdUridine_synth_TruB"/>
</dbReference>
<dbReference type="PANTHER" id="PTHR13767">
    <property type="entry name" value="TRNA-PSEUDOURIDINE SYNTHASE"/>
    <property type="match status" value="1"/>
</dbReference>
<evidence type="ECO:0000256" key="5">
    <source>
        <dbReference type="HAMAP-Rule" id="MF_01080"/>
    </source>
</evidence>
<dbReference type="Gene3D" id="3.30.2350.10">
    <property type="entry name" value="Pseudouridine synthase"/>
    <property type="match status" value="1"/>
</dbReference>
<dbReference type="Pfam" id="PF16198">
    <property type="entry name" value="TruB_C_2"/>
    <property type="match status" value="1"/>
</dbReference>
<dbReference type="EMBL" id="JBBHLI010000010">
    <property type="protein sequence ID" value="MEK9502195.1"/>
    <property type="molecule type" value="Genomic_DNA"/>
</dbReference>
<evidence type="ECO:0000259" key="7">
    <source>
        <dbReference type="Pfam" id="PF16198"/>
    </source>
</evidence>
<keyword evidence="9" id="KW-1185">Reference proteome</keyword>
<dbReference type="InterPro" id="IPR032819">
    <property type="entry name" value="TruB_C"/>
</dbReference>
<keyword evidence="4 5" id="KW-0413">Isomerase</keyword>
<dbReference type="RefSeq" id="WP_405284591.1">
    <property type="nucleotide sequence ID" value="NZ_CP144380.1"/>
</dbReference>
<keyword evidence="3 5" id="KW-0819">tRNA processing</keyword>
<comment type="catalytic activity">
    <reaction evidence="1 5">
        <text>uridine(55) in tRNA = pseudouridine(55) in tRNA</text>
        <dbReference type="Rhea" id="RHEA:42532"/>
        <dbReference type="Rhea" id="RHEA-COMP:10101"/>
        <dbReference type="Rhea" id="RHEA-COMP:10102"/>
        <dbReference type="ChEBI" id="CHEBI:65314"/>
        <dbReference type="ChEBI" id="CHEBI:65315"/>
        <dbReference type="EC" id="5.4.99.25"/>
    </reaction>
</comment>
<proteinExistence type="inferred from homology"/>
<organism evidence="8 9">
    <name type="scientific">Gaopeijia maritima</name>
    <dbReference type="NCBI Taxonomy" id="3119007"/>
    <lineage>
        <taxon>Bacteria</taxon>
        <taxon>Pseudomonadati</taxon>
        <taxon>Gemmatimonadota</taxon>
        <taxon>Longimicrobiia</taxon>
        <taxon>Gaopeijiales</taxon>
        <taxon>Gaopeijiaceae</taxon>
        <taxon>Gaopeijia</taxon>
    </lineage>
</organism>